<dbReference type="AlphaFoldDB" id="A0A7W7H151"/>
<sequence>MSDHVDRHRQDERPADVWGVSRRTGGMVELVLHTGPPRPLVATLTEAELASVAGVLPTVADAVERGVFSRTQLGAAFTSAIGRDPFRQLTPDPGGRGLFAWWVDLAYVVVGLGFAAGNPNWWLRVAGWAFAAVALTDLVLHGYRRIRRRTSRTTR</sequence>
<dbReference type="EMBL" id="JACHNB010000001">
    <property type="protein sequence ID" value="MBB4742071.1"/>
    <property type="molecule type" value="Genomic_DNA"/>
</dbReference>
<evidence type="ECO:0000256" key="1">
    <source>
        <dbReference type="SAM" id="Phobius"/>
    </source>
</evidence>
<keyword evidence="1" id="KW-0812">Transmembrane</keyword>
<name>A0A7W7H151_9ACTN</name>
<dbReference type="RefSeq" id="WP_185042489.1">
    <property type="nucleotide sequence ID" value="NZ_BAABFG010000005.1"/>
</dbReference>
<feature type="transmembrane region" description="Helical" evidence="1">
    <location>
        <begin position="97"/>
        <end position="115"/>
    </location>
</feature>
<keyword evidence="1" id="KW-0472">Membrane</keyword>
<protein>
    <submittedName>
        <fullName evidence="2">Uncharacterized protein</fullName>
    </submittedName>
</protein>
<keyword evidence="3" id="KW-1185">Reference proteome</keyword>
<keyword evidence="1" id="KW-1133">Transmembrane helix</keyword>
<evidence type="ECO:0000313" key="3">
    <source>
        <dbReference type="Proteomes" id="UP000546162"/>
    </source>
</evidence>
<feature type="transmembrane region" description="Helical" evidence="1">
    <location>
        <begin position="121"/>
        <end position="143"/>
    </location>
</feature>
<proteinExistence type="predicted"/>
<comment type="caution">
    <text evidence="2">The sequence shown here is derived from an EMBL/GenBank/DDBJ whole genome shotgun (WGS) entry which is preliminary data.</text>
</comment>
<accession>A0A7W7H151</accession>
<organism evidence="2 3">
    <name type="scientific">Actinoplanes octamycinicus</name>
    <dbReference type="NCBI Taxonomy" id="135948"/>
    <lineage>
        <taxon>Bacteria</taxon>
        <taxon>Bacillati</taxon>
        <taxon>Actinomycetota</taxon>
        <taxon>Actinomycetes</taxon>
        <taxon>Micromonosporales</taxon>
        <taxon>Micromonosporaceae</taxon>
        <taxon>Actinoplanes</taxon>
    </lineage>
</organism>
<evidence type="ECO:0000313" key="2">
    <source>
        <dbReference type="EMBL" id="MBB4742071.1"/>
    </source>
</evidence>
<dbReference type="Proteomes" id="UP000546162">
    <property type="component" value="Unassembled WGS sequence"/>
</dbReference>
<reference evidence="2 3" key="1">
    <citation type="submission" date="2020-08" db="EMBL/GenBank/DDBJ databases">
        <title>Sequencing the genomes of 1000 actinobacteria strains.</title>
        <authorList>
            <person name="Klenk H.-P."/>
        </authorList>
    </citation>
    <scope>NUCLEOTIDE SEQUENCE [LARGE SCALE GENOMIC DNA]</scope>
    <source>
        <strain evidence="2 3">DSM 45809</strain>
    </source>
</reference>
<gene>
    <name evidence="2" type="ORF">BJY16_005530</name>
</gene>